<evidence type="ECO:0000313" key="2">
    <source>
        <dbReference type="EMBL" id="CAJ1083886.1"/>
    </source>
</evidence>
<evidence type="ECO:0000313" key="3">
    <source>
        <dbReference type="Proteomes" id="UP001178508"/>
    </source>
</evidence>
<evidence type="ECO:0000256" key="1">
    <source>
        <dbReference type="SAM" id="MobiDB-lite"/>
    </source>
</evidence>
<name>A0AAV1HD68_XYRNO</name>
<feature type="region of interest" description="Disordered" evidence="1">
    <location>
        <begin position="13"/>
        <end position="33"/>
    </location>
</feature>
<organism evidence="2 3">
    <name type="scientific">Xyrichtys novacula</name>
    <name type="common">Pearly razorfish</name>
    <name type="synonym">Hemipteronotus novacula</name>
    <dbReference type="NCBI Taxonomy" id="13765"/>
    <lineage>
        <taxon>Eukaryota</taxon>
        <taxon>Metazoa</taxon>
        <taxon>Chordata</taxon>
        <taxon>Craniata</taxon>
        <taxon>Vertebrata</taxon>
        <taxon>Euteleostomi</taxon>
        <taxon>Actinopterygii</taxon>
        <taxon>Neopterygii</taxon>
        <taxon>Teleostei</taxon>
        <taxon>Neoteleostei</taxon>
        <taxon>Acanthomorphata</taxon>
        <taxon>Eupercaria</taxon>
        <taxon>Labriformes</taxon>
        <taxon>Labridae</taxon>
        <taxon>Xyrichtys</taxon>
    </lineage>
</organism>
<gene>
    <name evidence="2" type="ORF">XNOV1_A011632</name>
</gene>
<dbReference type="Proteomes" id="UP001178508">
    <property type="component" value="Chromosome 21"/>
</dbReference>
<dbReference type="AlphaFoldDB" id="A0AAV1HD68"/>
<keyword evidence="3" id="KW-1185">Reference proteome</keyword>
<sequence length="351" mass="38626">MVCQRVFELQGESLSQTFPPESAPSRPRPGKSGTIIEMQWKVSEWRHVDSADTERKVPCPPTTWQRSRDSLYRWTQTTGALTADQFTPPKSSLSLIQTTVEGERASERHRFNLGFVAVAKKEDDGWGLLGGAQVLCLASDSPLFSYASSFSSLPSFLPSLSSSHPKGDSLIRRLKILDSKHLTVADPLCPTDLVKTCMQNRRIKEAAAAAGLVPQLLGVAPEKAIKLTLSIVLLQSSQSCKICPQVAGEIPKGVPRMHRQETKYVEKVEVLMVVEEQEEKEEEEVGRRRRASACKPQTGWLRRGCTQAQSCLCQGNYPDAHPPLEELPVGRAANTLAPPFITLGKVVSKGI</sequence>
<protein>
    <submittedName>
        <fullName evidence="2">Uncharacterized protein</fullName>
    </submittedName>
</protein>
<dbReference type="EMBL" id="OY660884">
    <property type="protein sequence ID" value="CAJ1083886.1"/>
    <property type="molecule type" value="Genomic_DNA"/>
</dbReference>
<reference evidence="2" key="1">
    <citation type="submission" date="2023-08" db="EMBL/GenBank/DDBJ databases">
        <authorList>
            <person name="Alioto T."/>
            <person name="Alioto T."/>
            <person name="Gomez Garrido J."/>
        </authorList>
    </citation>
    <scope>NUCLEOTIDE SEQUENCE</scope>
</reference>
<proteinExistence type="predicted"/>
<accession>A0AAV1HD68</accession>